<dbReference type="eggNOG" id="ENOG502S7ZY">
    <property type="taxonomic scope" value="Eukaryota"/>
</dbReference>
<sequence length="316" mass="35702">MNSATTKTTLLFAHATGFCPQVWDPVIRRLQAAPLLQQVKQTLQFVTLTAPYHGSRRDNSIEAVVNLENPTSPRVKHPFNQWVDIVVDDMYDQVRQLRNNTVTTMRSPLIGIGHSLGAVALWKTEVAHPGTFDGLILFEPPYTFTTPAHSKSMDFLVSVTLQRETKWPTQDAAVAYFESYRNFASWDRESLQSFLEGAIVQDDEDNTWSLACHPHIEASVYSGPWLSLRAEEFAKPKCRIVFQNGARSKLFEYDFFKSLEAKHPDVYKVESPIANTSHLMVLEDPGAVSTKILNALSEFPPFQKNSDPSESKQSRL</sequence>
<feature type="domain" description="AB hydrolase-1" evidence="1">
    <location>
        <begin position="10"/>
        <end position="288"/>
    </location>
</feature>
<dbReference type="Gene3D" id="3.40.50.1820">
    <property type="entry name" value="alpha/beta hydrolase"/>
    <property type="match status" value="1"/>
</dbReference>
<dbReference type="SUPFAM" id="SSF53474">
    <property type="entry name" value="alpha/beta-Hydrolases"/>
    <property type="match status" value="1"/>
</dbReference>
<dbReference type="STRING" id="431595.K3X1W7"/>
<dbReference type="HOGENOM" id="CLU_063575_0_0_1"/>
<dbReference type="AlphaFoldDB" id="K3X1W7"/>
<reference evidence="3" key="1">
    <citation type="journal article" date="2010" name="Genome Biol.">
        <title>Genome sequence of the necrotrophic plant pathogen Pythium ultimum reveals original pathogenicity mechanisms and effector repertoire.</title>
        <authorList>
            <person name="Levesque C.A."/>
            <person name="Brouwer H."/>
            <person name="Cano L."/>
            <person name="Hamilton J.P."/>
            <person name="Holt C."/>
            <person name="Huitema E."/>
            <person name="Raffaele S."/>
            <person name="Robideau G.P."/>
            <person name="Thines M."/>
            <person name="Win J."/>
            <person name="Zerillo M.M."/>
            <person name="Beakes G.W."/>
            <person name="Boore J.L."/>
            <person name="Busam D."/>
            <person name="Dumas B."/>
            <person name="Ferriera S."/>
            <person name="Fuerstenberg S.I."/>
            <person name="Gachon C.M."/>
            <person name="Gaulin E."/>
            <person name="Govers F."/>
            <person name="Grenville-Briggs L."/>
            <person name="Horner N."/>
            <person name="Hostetler J."/>
            <person name="Jiang R.H."/>
            <person name="Johnson J."/>
            <person name="Krajaejun T."/>
            <person name="Lin H."/>
            <person name="Meijer H.J."/>
            <person name="Moore B."/>
            <person name="Morris P."/>
            <person name="Phuntmart V."/>
            <person name="Puiu D."/>
            <person name="Shetty J."/>
            <person name="Stajich J.E."/>
            <person name="Tripathy S."/>
            <person name="Wawra S."/>
            <person name="van West P."/>
            <person name="Whitty B.R."/>
            <person name="Coutinho P.M."/>
            <person name="Henrissat B."/>
            <person name="Martin F."/>
            <person name="Thomas P.D."/>
            <person name="Tyler B.M."/>
            <person name="De Vries R.P."/>
            <person name="Kamoun S."/>
            <person name="Yandell M."/>
            <person name="Tisserat N."/>
            <person name="Buell C.R."/>
        </authorList>
    </citation>
    <scope>NUCLEOTIDE SEQUENCE</scope>
    <source>
        <strain evidence="3">DAOM:BR144</strain>
    </source>
</reference>
<protein>
    <recommendedName>
        <fullName evidence="1">AB hydrolase-1 domain-containing protein</fullName>
    </recommendedName>
</protein>
<dbReference type="InParanoid" id="K3X1W7"/>
<accession>K3X1W7</accession>
<organism evidence="2 3">
    <name type="scientific">Globisporangium ultimum (strain ATCC 200006 / CBS 805.95 / DAOM BR144)</name>
    <name type="common">Pythium ultimum</name>
    <dbReference type="NCBI Taxonomy" id="431595"/>
    <lineage>
        <taxon>Eukaryota</taxon>
        <taxon>Sar</taxon>
        <taxon>Stramenopiles</taxon>
        <taxon>Oomycota</taxon>
        <taxon>Peronosporomycetes</taxon>
        <taxon>Pythiales</taxon>
        <taxon>Pythiaceae</taxon>
        <taxon>Globisporangium</taxon>
    </lineage>
</organism>
<dbReference type="Proteomes" id="UP000019132">
    <property type="component" value="Unassembled WGS sequence"/>
</dbReference>
<dbReference type="EMBL" id="GL376606">
    <property type="status" value="NOT_ANNOTATED_CDS"/>
    <property type="molecule type" value="Genomic_DNA"/>
</dbReference>
<reference evidence="2" key="3">
    <citation type="submission" date="2015-02" db="UniProtKB">
        <authorList>
            <consortium name="EnsemblProtists"/>
        </authorList>
    </citation>
    <scope>IDENTIFICATION</scope>
    <source>
        <strain evidence="2">DAOM BR144</strain>
    </source>
</reference>
<dbReference type="InterPro" id="IPR000073">
    <property type="entry name" value="AB_hydrolase_1"/>
</dbReference>
<evidence type="ECO:0000259" key="1">
    <source>
        <dbReference type="Pfam" id="PF12697"/>
    </source>
</evidence>
<evidence type="ECO:0000313" key="3">
    <source>
        <dbReference type="Proteomes" id="UP000019132"/>
    </source>
</evidence>
<dbReference type="Pfam" id="PF12697">
    <property type="entry name" value="Abhydrolase_6"/>
    <property type="match status" value="1"/>
</dbReference>
<proteinExistence type="predicted"/>
<evidence type="ECO:0000313" key="2">
    <source>
        <dbReference type="EnsemblProtists" id="PYU1_T011216"/>
    </source>
</evidence>
<dbReference type="OMA" id="PYHGVNR"/>
<dbReference type="EnsemblProtists" id="PYU1_T011216">
    <property type="protein sequence ID" value="PYU1_T011216"/>
    <property type="gene ID" value="PYU1_G011191"/>
</dbReference>
<dbReference type="VEuPathDB" id="FungiDB:PYU1_G011191"/>
<dbReference type="InterPro" id="IPR029058">
    <property type="entry name" value="AB_hydrolase_fold"/>
</dbReference>
<name>K3X1W7_GLOUD</name>
<keyword evidence="3" id="KW-1185">Reference proteome</keyword>
<reference evidence="3" key="2">
    <citation type="submission" date="2010-04" db="EMBL/GenBank/DDBJ databases">
        <authorList>
            <person name="Buell R."/>
            <person name="Hamilton J."/>
            <person name="Hostetler J."/>
        </authorList>
    </citation>
    <scope>NUCLEOTIDE SEQUENCE [LARGE SCALE GENOMIC DNA]</scope>
    <source>
        <strain evidence="3">DAOM:BR144</strain>
    </source>
</reference>